<reference evidence="3" key="1">
    <citation type="submission" date="2016-01" db="EMBL/GenBank/DDBJ databases">
        <authorList>
            <person name="Mitreva M."/>
            <person name="Pepin K.H."/>
            <person name="Mihindukulasuriya K.A."/>
            <person name="Fulton R."/>
            <person name="Fronick C."/>
            <person name="O'Laughlin M."/>
            <person name="Miner T."/>
            <person name="Herter B."/>
            <person name="Rosa B.A."/>
            <person name="Cordes M."/>
            <person name="Tomlinson C."/>
            <person name="Wollam A."/>
            <person name="Palsikar V.B."/>
            <person name="Mardis E.R."/>
            <person name="Wilson R.K."/>
        </authorList>
    </citation>
    <scope>NUCLEOTIDE SEQUENCE [LARGE SCALE GENOMIC DNA]</scope>
    <source>
        <strain evidence="3">KA00274</strain>
    </source>
</reference>
<feature type="transmembrane region" description="Helical" evidence="1">
    <location>
        <begin position="311"/>
        <end position="330"/>
    </location>
</feature>
<evidence type="ECO:0000256" key="1">
    <source>
        <dbReference type="SAM" id="Phobius"/>
    </source>
</evidence>
<feature type="transmembrane region" description="Helical" evidence="1">
    <location>
        <begin position="12"/>
        <end position="29"/>
    </location>
</feature>
<keyword evidence="1" id="KW-1133">Transmembrane helix</keyword>
<dbReference type="PANTHER" id="PTHR34289">
    <property type="entry name" value="PROTEIN, PUTATIVE (DUF819)-RELATED"/>
    <property type="match status" value="1"/>
</dbReference>
<protein>
    <submittedName>
        <fullName evidence="2">Uncharacterized protein</fullName>
    </submittedName>
</protein>
<keyword evidence="1" id="KW-0812">Transmembrane</keyword>
<accession>A0A133YGD0</accession>
<comment type="caution">
    <text evidence="2">The sequence shown here is derived from an EMBL/GenBank/DDBJ whole genome shotgun (WGS) entry which is preliminary data.</text>
</comment>
<dbReference type="STRING" id="1497955.HMPREF1872_00412"/>
<feature type="transmembrane region" description="Helical" evidence="1">
    <location>
        <begin position="286"/>
        <end position="305"/>
    </location>
</feature>
<feature type="transmembrane region" description="Helical" evidence="1">
    <location>
        <begin position="100"/>
        <end position="124"/>
    </location>
</feature>
<feature type="transmembrane region" description="Helical" evidence="1">
    <location>
        <begin position="255"/>
        <end position="274"/>
    </location>
</feature>
<evidence type="ECO:0000313" key="3">
    <source>
        <dbReference type="Proteomes" id="UP000070080"/>
    </source>
</evidence>
<gene>
    <name evidence="2" type="ORF">HMPREF1872_00412</name>
</gene>
<organism evidence="2 3">
    <name type="scientific">Amygdalobacter nucleatus</name>
    <dbReference type="NCBI Taxonomy" id="3029274"/>
    <lineage>
        <taxon>Bacteria</taxon>
        <taxon>Bacillati</taxon>
        <taxon>Bacillota</taxon>
        <taxon>Clostridia</taxon>
        <taxon>Eubacteriales</taxon>
        <taxon>Oscillospiraceae</taxon>
        <taxon>Amygdalobacter</taxon>
    </lineage>
</organism>
<feature type="transmembrane region" description="Helical" evidence="1">
    <location>
        <begin position="168"/>
        <end position="185"/>
    </location>
</feature>
<dbReference type="Proteomes" id="UP000070080">
    <property type="component" value="Unassembled WGS sequence"/>
</dbReference>
<proteinExistence type="predicted"/>
<keyword evidence="1" id="KW-0472">Membrane</keyword>
<sequence>MEKDMQTVIQAEQTWLIWAILLILTLIALQLEKNYKWAQKLSAAVIGLLGAALLTNLRILPLESTVYDNIWTYVIPLSIPMLLFQSDLRRIFQEAGRSLLLFIVGALGTIVGAVVGHVLLQAFIPQLNHIAGMMTGSYIGGGVNFVALAQVFKLDKTLVSATTVADNFNMALYFIILVTIPRIGFFKRHFSHLKAEQNETVNKVKVSINAIDLARLFAVSVTIVAFSDSLANYFAKTIPTTTFASNLLQQLLGNTYLLITTITMLLATIFPKYCASIKGAPEVGNFLIEIFFVVIGVPASLQVIVETAPLLLVFCFIMVCFNMLFSFGAAKLFNFSLEEAIIASNANIGGPATASAMAISQGWSSLIGPGIFVGLFGYIIGNYLGTIVGNLL</sequence>
<dbReference type="PANTHER" id="PTHR34289:SF8">
    <property type="entry name" value="DUF819 DOMAIN-CONTAINING PROTEIN"/>
    <property type="match status" value="1"/>
</dbReference>
<dbReference type="InterPro" id="IPR008537">
    <property type="entry name" value="DUF819"/>
</dbReference>
<name>A0A133YGD0_9FIRM</name>
<feature type="transmembrane region" description="Helical" evidence="1">
    <location>
        <begin position="213"/>
        <end position="235"/>
    </location>
</feature>
<feature type="transmembrane region" description="Helical" evidence="1">
    <location>
        <begin position="366"/>
        <end position="385"/>
    </location>
</feature>
<feature type="transmembrane region" description="Helical" evidence="1">
    <location>
        <begin position="41"/>
        <end position="58"/>
    </location>
</feature>
<evidence type="ECO:0000313" key="2">
    <source>
        <dbReference type="EMBL" id="KXB42238.1"/>
    </source>
</evidence>
<dbReference type="AlphaFoldDB" id="A0A133YGD0"/>
<dbReference type="PATRIC" id="fig|1497955.3.peg.396"/>
<dbReference type="EMBL" id="LSCV01000005">
    <property type="protein sequence ID" value="KXB42238.1"/>
    <property type="molecule type" value="Genomic_DNA"/>
</dbReference>
<keyword evidence="3" id="KW-1185">Reference proteome</keyword>
<dbReference type="Pfam" id="PF05684">
    <property type="entry name" value="DUF819"/>
    <property type="match status" value="1"/>
</dbReference>